<accession>A0A813ZHQ5</accession>
<proteinExistence type="predicted"/>
<evidence type="ECO:0000313" key="3">
    <source>
        <dbReference type="Proteomes" id="UP000663829"/>
    </source>
</evidence>
<sequence>MEADRQVFVKFVDGIKEALQQEDYAVENALRIIIKQEETKKIKIILLDRKNRDILVKTDVHVDTTTTCTHASQLQ</sequence>
<evidence type="ECO:0000313" key="2">
    <source>
        <dbReference type="EMBL" id="CAF3681522.1"/>
    </source>
</evidence>
<gene>
    <name evidence="1" type="ORF">GPM918_LOCUS8516</name>
    <name evidence="2" type="ORF">SRO942_LOCUS8516</name>
</gene>
<evidence type="ECO:0000313" key="1">
    <source>
        <dbReference type="EMBL" id="CAF0898703.1"/>
    </source>
</evidence>
<keyword evidence="3" id="KW-1185">Reference proteome</keyword>
<dbReference type="Proteomes" id="UP000663829">
    <property type="component" value="Unassembled WGS sequence"/>
</dbReference>
<dbReference type="EMBL" id="CAJOBC010001491">
    <property type="protein sequence ID" value="CAF3681522.1"/>
    <property type="molecule type" value="Genomic_DNA"/>
</dbReference>
<comment type="caution">
    <text evidence="1">The sequence shown here is derived from an EMBL/GenBank/DDBJ whole genome shotgun (WGS) entry which is preliminary data.</text>
</comment>
<organism evidence="1 3">
    <name type="scientific">Didymodactylos carnosus</name>
    <dbReference type="NCBI Taxonomy" id="1234261"/>
    <lineage>
        <taxon>Eukaryota</taxon>
        <taxon>Metazoa</taxon>
        <taxon>Spiralia</taxon>
        <taxon>Gnathifera</taxon>
        <taxon>Rotifera</taxon>
        <taxon>Eurotatoria</taxon>
        <taxon>Bdelloidea</taxon>
        <taxon>Philodinida</taxon>
        <taxon>Philodinidae</taxon>
        <taxon>Didymodactylos</taxon>
    </lineage>
</organism>
<protein>
    <submittedName>
        <fullName evidence="1">Uncharacterized protein</fullName>
    </submittedName>
</protein>
<reference evidence="1" key="1">
    <citation type="submission" date="2021-02" db="EMBL/GenBank/DDBJ databases">
        <authorList>
            <person name="Nowell W R."/>
        </authorList>
    </citation>
    <scope>NUCLEOTIDE SEQUENCE</scope>
</reference>
<dbReference type="EMBL" id="CAJNOQ010001491">
    <property type="protein sequence ID" value="CAF0898703.1"/>
    <property type="molecule type" value="Genomic_DNA"/>
</dbReference>
<name>A0A813ZHQ5_9BILA</name>
<dbReference type="AlphaFoldDB" id="A0A813ZHQ5"/>
<dbReference type="Proteomes" id="UP000681722">
    <property type="component" value="Unassembled WGS sequence"/>
</dbReference>